<evidence type="ECO:0000256" key="1">
    <source>
        <dbReference type="ARBA" id="ARBA00043985"/>
    </source>
</evidence>
<sequence>MANPLGKGWNYLKSSLDKKIEDNADPHVQIEQAIAAEKERHQHISDSAAEIIGTKSQLEMKLNRLLESQEKYQSQAREAIKAADSASTPEDAERYNQTAEVLASQLVSVEQEIEATTKQHEEATQAAEQAKRQQQESEARLREQLSQVEGLRQQADQAKLQETSAEILQGEDPLAPDDSVPTLDSVRSKIERRYTDALGAQEIYQSSVGDQMQQIQSEGNDMRATARLDQLRQEMKGIEAGSNAEDADSPAADEQK</sequence>
<name>A0A7G7CRZ7_9CORY</name>
<evidence type="ECO:0000313" key="3">
    <source>
        <dbReference type="EMBL" id="QNE90363.1"/>
    </source>
</evidence>
<feature type="compositionally biased region" description="Polar residues" evidence="2">
    <location>
        <begin position="154"/>
        <end position="166"/>
    </location>
</feature>
<feature type="region of interest" description="Disordered" evidence="2">
    <location>
        <begin position="112"/>
        <end position="187"/>
    </location>
</feature>
<dbReference type="InterPro" id="IPR007157">
    <property type="entry name" value="PspA_VIPP1"/>
</dbReference>
<dbReference type="Proteomes" id="UP000515743">
    <property type="component" value="Chromosome"/>
</dbReference>
<feature type="region of interest" description="Disordered" evidence="2">
    <location>
        <begin position="70"/>
        <end position="97"/>
    </location>
</feature>
<dbReference type="RefSeq" id="WP_185176736.1">
    <property type="nucleotide sequence ID" value="NZ_CP059404.1"/>
</dbReference>
<accession>A0A7G7CRZ7</accession>
<reference evidence="3 4" key="1">
    <citation type="submission" date="2020-07" db="EMBL/GenBank/DDBJ databases">
        <title>Complete genome and description of Corynebacterium incognita strain Marseille-Q3630 sp. nov.</title>
        <authorList>
            <person name="Boxberger M."/>
        </authorList>
    </citation>
    <scope>NUCLEOTIDE SEQUENCE [LARGE SCALE GENOMIC DNA]</scope>
    <source>
        <strain evidence="3 4">Marseille-Q3630</strain>
    </source>
</reference>
<organism evidence="3 4">
    <name type="scientific">Corynebacterium incognita</name>
    <dbReference type="NCBI Taxonomy" id="2754725"/>
    <lineage>
        <taxon>Bacteria</taxon>
        <taxon>Bacillati</taxon>
        <taxon>Actinomycetota</taxon>
        <taxon>Actinomycetes</taxon>
        <taxon>Mycobacteriales</taxon>
        <taxon>Corynebacteriaceae</taxon>
        <taxon>Corynebacterium</taxon>
    </lineage>
</organism>
<comment type="similarity">
    <text evidence="1">Belongs to the PspA/Vipp/IM30 family.</text>
</comment>
<dbReference type="AlphaFoldDB" id="A0A7G7CRZ7"/>
<feature type="region of interest" description="Disordered" evidence="2">
    <location>
        <begin position="234"/>
        <end position="256"/>
    </location>
</feature>
<protein>
    <submittedName>
        <fullName evidence="3">PspA/IM30 family protein</fullName>
    </submittedName>
</protein>
<gene>
    <name evidence="3" type="ORF">H0194_05210</name>
</gene>
<keyword evidence="4" id="KW-1185">Reference proteome</keyword>
<proteinExistence type="inferred from homology"/>
<dbReference type="EMBL" id="CP059404">
    <property type="protein sequence ID" value="QNE90363.1"/>
    <property type="molecule type" value="Genomic_DNA"/>
</dbReference>
<dbReference type="Pfam" id="PF04012">
    <property type="entry name" value="PspA_IM30"/>
    <property type="match status" value="1"/>
</dbReference>
<evidence type="ECO:0000313" key="4">
    <source>
        <dbReference type="Proteomes" id="UP000515743"/>
    </source>
</evidence>
<feature type="compositionally biased region" description="Basic and acidic residues" evidence="2">
    <location>
        <begin position="115"/>
        <end position="143"/>
    </location>
</feature>
<evidence type="ECO:0000256" key="2">
    <source>
        <dbReference type="SAM" id="MobiDB-lite"/>
    </source>
</evidence>
<dbReference type="KEGG" id="cik:H0194_05210"/>